<dbReference type="InterPro" id="IPR041614">
    <property type="entry name" value="DprA_WH"/>
</dbReference>
<dbReference type="PANTHER" id="PTHR43022">
    <property type="entry name" value="PROTEIN SMF"/>
    <property type="match status" value="1"/>
</dbReference>
<comment type="caution">
    <text evidence="4">The sequence shown here is derived from an EMBL/GenBank/DDBJ whole genome shotgun (WGS) entry which is preliminary data.</text>
</comment>
<dbReference type="InterPro" id="IPR003488">
    <property type="entry name" value="DprA"/>
</dbReference>
<dbReference type="Proteomes" id="UP000178235">
    <property type="component" value="Unassembled WGS sequence"/>
</dbReference>
<protein>
    <submittedName>
        <fullName evidence="4">DNA protecting protein DprA</fullName>
    </submittedName>
</protein>
<evidence type="ECO:0000259" key="3">
    <source>
        <dbReference type="Pfam" id="PF17782"/>
    </source>
</evidence>
<dbReference type="EMBL" id="MFTS01000003">
    <property type="protein sequence ID" value="OGI68516.1"/>
    <property type="molecule type" value="Genomic_DNA"/>
</dbReference>
<sequence>MKYNLKILEKKEIPEDLREIPQPPKKLYLWGKLPKEGTICLAVVGSRKATTYGKDAVRKLISGLKGYPIAIVSGLAVGIDALSHEAALDAGLGTVAFPGSGISDAALSYNPNIRLIKRIIDSGGCLISEFEPETKAAYYTFPMRNRLVAGLSKASLIIEAQEKSGTLITARMTLDYNREVLAVPGPINSDYSKGTNRLIRQGATPITCSDDILEALGFKIDQESKQKSLFEDALPEEKKILKILTEPLPRDELIRMMKMPTGAANATLSVMEIKGLIKEELGEIRASFL</sequence>
<dbReference type="InterPro" id="IPR036388">
    <property type="entry name" value="WH-like_DNA-bd_sf"/>
</dbReference>
<feature type="domain" description="DprA winged helix" evidence="3">
    <location>
        <begin position="235"/>
        <end position="279"/>
    </location>
</feature>
<dbReference type="PANTHER" id="PTHR43022:SF1">
    <property type="entry name" value="PROTEIN SMF"/>
    <property type="match status" value="1"/>
</dbReference>
<accession>A0A1F6VG22</accession>
<feature type="domain" description="Smf/DprA SLOG" evidence="2">
    <location>
        <begin position="7"/>
        <end position="216"/>
    </location>
</feature>
<evidence type="ECO:0000313" key="4">
    <source>
        <dbReference type="EMBL" id="OGI68516.1"/>
    </source>
</evidence>
<comment type="similarity">
    <text evidence="1">Belongs to the DprA/Smf family.</text>
</comment>
<proteinExistence type="inferred from homology"/>
<gene>
    <name evidence="4" type="ORF">A2738_01375</name>
</gene>
<dbReference type="Pfam" id="PF02481">
    <property type="entry name" value="DNA_processg_A"/>
    <property type="match status" value="1"/>
</dbReference>
<reference evidence="4 5" key="1">
    <citation type="journal article" date="2016" name="Nat. Commun.">
        <title>Thousands of microbial genomes shed light on interconnected biogeochemical processes in an aquifer system.</title>
        <authorList>
            <person name="Anantharaman K."/>
            <person name="Brown C.T."/>
            <person name="Hug L.A."/>
            <person name="Sharon I."/>
            <person name="Castelle C.J."/>
            <person name="Probst A.J."/>
            <person name="Thomas B.C."/>
            <person name="Singh A."/>
            <person name="Wilkins M.J."/>
            <person name="Karaoz U."/>
            <person name="Brodie E.L."/>
            <person name="Williams K.H."/>
            <person name="Hubbard S.S."/>
            <person name="Banfield J.F."/>
        </authorList>
    </citation>
    <scope>NUCLEOTIDE SEQUENCE [LARGE SCALE GENOMIC DNA]</scope>
</reference>
<evidence type="ECO:0000256" key="1">
    <source>
        <dbReference type="ARBA" id="ARBA00006525"/>
    </source>
</evidence>
<dbReference type="SUPFAM" id="SSF102405">
    <property type="entry name" value="MCP/YpsA-like"/>
    <property type="match status" value="1"/>
</dbReference>
<evidence type="ECO:0000259" key="2">
    <source>
        <dbReference type="Pfam" id="PF02481"/>
    </source>
</evidence>
<dbReference type="AlphaFoldDB" id="A0A1F6VG22"/>
<evidence type="ECO:0000313" key="5">
    <source>
        <dbReference type="Proteomes" id="UP000178235"/>
    </source>
</evidence>
<dbReference type="InterPro" id="IPR057666">
    <property type="entry name" value="DrpA_SLOG"/>
</dbReference>
<dbReference type="Gene3D" id="1.10.10.10">
    <property type="entry name" value="Winged helix-like DNA-binding domain superfamily/Winged helix DNA-binding domain"/>
    <property type="match status" value="1"/>
</dbReference>
<dbReference type="NCBIfam" id="TIGR00732">
    <property type="entry name" value="dprA"/>
    <property type="match status" value="1"/>
</dbReference>
<dbReference type="Gene3D" id="3.40.50.450">
    <property type="match status" value="1"/>
</dbReference>
<dbReference type="GO" id="GO:0009294">
    <property type="term" value="P:DNA-mediated transformation"/>
    <property type="evidence" value="ECO:0007669"/>
    <property type="project" value="InterPro"/>
</dbReference>
<dbReference type="Pfam" id="PF17782">
    <property type="entry name" value="WHD_DprA"/>
    <property type="match status" value="1"/>
</dbReference>
<organism evidence="4 5">
    <name type="scientific">Candidatus Nomurabacteria bacterium RIFCSPHIGHO2_01_FULL_42_15</name>
    <dbReference type="NCBI Taxonomy" id="1801742"/>
    <lineage>
        <taxon>Bacteria</taxon>
        <taxon>Candidatus Nomuraibacteriota</taxon>
    </lineage>
</organism>
<name>A0A1F6VG22_9BACT</name>